<evidence type="ECO:0000256" key="6">
    <source>
        <dbReference type="ARBA" id="ARBA00022840"/>
    </source>
</evidence>
<evidence type="ECO:0000256" key="2">
    <source>
        <dbReference type="ARBA" id="ARBA00022527"/>
    </source>
</evidence>
<evidence type="ECO:0000256" key="5">
    <source>
        <dbReference type="ARBA" id="ARBA00022777"/>
    </source>
</evidence>
<dbReference type="SUPFAM" id="SSF103243">
    <property type="entry name" value="KA1-like"/>
    <property type="match status" value="1"/>
</dbReference>
<evidence type="ECO:0000313" key="14">
    <source>
        <dbReference type="Proteomes" id="UP000318582"/>
    </source>
</evidence>
<dbReference type="SMART" id="SM00220">
    <property type="entry name" value="S_TKc"/>
    <property type="match status" value="1"/>
</dbReference>
<keyword evidence="2" id="KW-0723">Serine/threonine-protein kinase</keyword>
<feature type="compositionally biased region" description="Basic and acidic residues" evidence="10">
    <location>
        <begin position="521"/>
        <end position="530"/>
    </location>
</feature>
<dbReference type="GO" id="GO:0000226">
    <property type="term" value="P:microtubule cytoskeleton organization"/>
    <property type="evidence" value="ECO:0007669"/>
    <property type="project" value="TreeGrafter"/>
</dbReference>
<evidence type="ECO:0000256" key="7">
    <source>
        <dbReference type="ARBA" id="ARBA00047899"/>
    </source>
</evidence>
<feature type="region of interest" description="Disordered" evidence="10">
    <location>
        <begin position="636"/>
        <end position="666"/>
    </location>
</feature>
<dbReference type="CDD" id="cd14003">
    <property type="entry name" value="STKc_AMPK-like"/>
    <property type="match status" value="1"/>
</dbReference>
<evidence type="ECO:0000313" key="13">
    <source>
        <dbReference type="EMBL" id="TPX55373.1"/>
    </source>
</evidence>
<name>A0A507DUH5_9FUNG</name>
<dbReference type="InterPro" id="IPR000719">
    <property type="entry name" value="Prot_kinase_dom"/>
</dbReference>
<dbReference type="PROSITE" id="PS00107">
    <property type="entry name" value="PROTEIN_KINASE_ATP"/>
    <property type="match status" value="1"/>
</dbReference>
<keyword evidence="14" id="KW-1185">Reference proteome</keyword>
<reference evidence="13 14" key="1">
    <citation type="journal article" date="2019" name="Sci. Rep.">
        <title>Comparative genomics of chytrid fungi reveal insights into the obligate biotrophic and pathogenic lifestyle of Synchytrium endobioticum.</title>
        <authorList>
            <person name="van de Vossenberg B.T.L.H."/>
            <person name="Warris S."/>
            <person name="Nguyen H.D.T."/>
            <person name="van Gent-Pelzer M.P.E."/>
            <person name="Joly D.L."/>
            <person name="van de Geest H.C."/>
            <person name="Bonants P.J.M."/>
            <person name="Smith D.S."/>
            <person name="Levesque C.A."/>
            <person name="van der Lee T.A.J."/>
        </authorList>
    </citation>
    <scope>NUCLEOTIDE SEQUENCE [LARGE SCALE GENOMIC DNA]</scope>
    <source>
        <strain evidence="13 14">CBS 809.83</strain>
    </source>
</reference>
<dbReference type="GO" id="GO:0005524">
    <property type="term" value="F:ATP binding"/>
    <property type="evidence" value="ECO:0007669"/>
    <property type="project" value="UniProtKB-UniRule"/>
</dbReference>
<dbReference type="EC" id="2.7.11.1" evidence="1"/>
<evidence type="ECO:0000259" key="11">
    <source>
        <dbReference type="PROSITE" id="PS50011"/>
    </source>
</evidence>
<dbReference type="STRING" id="109895.A0A507DUH5"/>
<feature type="compositionally biased region" description="Basic and acidic residues" evidence="10">
    <location>
        <begin position="480"/>
        <end position="495"/>
    </location>
</feature>
<evidence type="ECO:0000256" key="9">
    <source>
        <dbReference type="PROSITE-ProRule" id="PRU10141"/>
    </source>
</evidence>
<dbReference type="PROSITE" id="PS50011">
    <property type="entry name" value="PROTEIN_KINASE_DOM"/>
    <property type="match status" value="1"/>
</dbReference>
<dbReference type="FunFam" id="3.30.310.80:FF:000011">
    <property type="entry name" value="Non-specific serine/threonine protein kinase"/>
    <property type="match status" value="1"/>
</dbReference>
<feature type="compositionally biased region" description="Low complexity" evidence="10">
    <location>
        <begin position="642"/>
        <end position="658"/>
    </location>
</feature>
<dbReference type="FunFam" id="3.30.200.20:FF:000003">
    <property type="entry name" value="Non-specific serine/threonine protein kinase"/>
    <property type="match status" value="1"/>
</dbReference>
<dbReference type="CDD" id="cd12121">
    <property type="entry name" value="MARK_C_like"/>
    <property type="match status" value="1"/>
</dbReference>
<proteinExistence type="predicted"/>
<gene>
    <name evidence="13" type="ORF">PhCBS80983_g05369</name>
</gene>
<protein>
    <recommendedName>
        <fullName evidence="1">non-specific serine/threonine protein kinase</fullName>
        <ecNumber evidence="1">2.7.11.1</ecNumber>
    </recommendedName>
</protein>
<keyword evidence="5" id="KW-0418">Kinase</keyword>
<dbReference type="InterPro" id="IPR017441">
    <property type="entry name" value="Protein_kinase_ATP_BS"/>
</dbReference>
<sequence>VHSPHGTRFKADVVIYKQFSDSSRLKPKTTRILDGLKGDEDVSKHPELKMNRGNGHQRRLSENWDAGQKQPHSYQNQIGNYDYVRTIGEGSFAKVKLAVHRLTDEKVAIKVIDKDALPDTYSLTHLHREAQIMRMLDHPNIVQLIEVMETKRQLHLVLEYASGGEVLDYIVAHQRLKESEARKFFHEVVSALKYCHERNIVHRDLKAENLLLDSEMHIKISDFGLSNIFDRGKQLSTCCGSPVYSAPELIEGRKYVGPEVDSWSLGVNLYAMVVGDLPFAEKELKKLYERILSGRYQVPSYVSPECKDLISKLLVLDPAKRYTSAQVLEHPWMLPMSPSRSLAWEDNIAAATDPLSRNNVRPQKIPELDLEILQYMETLNYAPDVARQDILSGKFNQAAGTYYLLALKKRKVALAKKQNGPHTNPNEPDATKSKQEKSARAAEDLTSDELAIVLIKAERTRVNNRMQEEMQGAAPRPAKTKKDATGAGHDRDESVGARGHPKTRNNRSSVNADNNANHFKVPRDSKHHVSGDIVETLPNPHPPVIRTRRHSFSPGEVVLQPPPLARNQSNQGFEARNGVPKPAELGHTRSTSQETPATAKVLTRHSLRSGAIPAATTLPPIPTDTTHMAAQLTAKQGLNKTSKPSSSAALPAPVPTSSNLRSHRPRSNTIQIDESLYISSAGVESRTPYDDLEPRTIRFAFNCHTTTGLPYNTVFGRLIDTLNSSNIDYVAEGFLCVCEAGDIRFEAEICKLPRLLMYGIRLKRISGDMWEYKKMCQKIMEGLQL</sequence>
<evidence type="ECO:0000256" key="3">
    <source>
        <dbReference type="ARBA" id="ARBA00022679"/>
    </source>
</evidence>
<keyword evidence="3" id="KW-0808">Transferase</keyword>
<dbReference type="InterPro" id="IPR011009">
    <property type="entry name" value="Kinase-like_dom_sf"/>
</dbReference>
<dbReference type="InterPro" id="IPR028375">
    <property type="entry name" value="KA1/Ssp2_C"/>
</dbReference>
<evidence type="ECO:0000256" key="10">
    <source>
        <dbReference type="SAM" id="MobiDB-lite"/>
    </source>
</evidence>
<evidence type="ECO:0000256" key="8">
    <source>
        <dbReference type="ARBA" id="ARBA00048679"/>
    </source>
</evidence>
<dbReference type="SUPFAM" id="SSF56112">
    <property type="entry name" value="Protein kinase-like (PK-like)"/>
    <property type="match status" value="1"/>
</dbReference>
<evidence type="ECO:0000256" key="4">
    <source>
        <dbReference type="ARBA" id="ARBA00022741"/>
    </source>
</evidence>
<evidence type="ECO:0000259" key="12">
    <source>
        <dbReference type="PROSITE" id="PS50032"/>
    </source>
</evidence>
<feature type="non-terminal residue" evidence="13">
    <location>
        <position position="1"/>
    </location>
</feature>
<comment type="catalytic activity">
    <reaction evidence="8">
        <text>L-seryl-[protein] + ATP = O-phospho-L-seryl-[protein] + ADP + H(+)</text>
        <dbReference type="Rhea" id="RHEA:17989"/>
        <dbReference type="Rhea" id="RHEA-COMP:9863"/>
        <dbReference type="Rhea" id="RHEA-COMP:11604"/>
        <dbReference type="ChEBI" id="CHEBI:15378"/>
        <dbReference type="ChEBI" id="CHEBI:29999"/>
        <dbReference type="ChEBI" id="CHEBI:30616"/>
        <dbReference type="ChEBI" id="CHEBI:83421"/>
        <dbReference type="ChEBI" id="CHEBI:456216"/>
        <dbReference type="EC" id="2.7.11.1"/>
    </reaction>
</comment>
<dbReference type="InterPro" id="IPR008271">
    <property type="entry name" value="Ser/Thr_kinase_AS"/>
</dbReference>
<keyword evidence="6 9" id="KW-0067">ATP-binding</keyword>
<comment type="catalytic activity">
    <reaction evidence="7">
        <text>L-threonyl-[protein] + ATP = O-phospho-L-threonyl-[protein] + ADP + H(+)</text>
        <dbReference type="Rhea" id="RHEA:46608"/>
        <dbReference type="Rhea" id="RHEA-COMP:11060"/>
        <dbReference type="Rhea" id="RHEA-COMP:11605"/>
        <dbReference type="ChEBI" id="CHEBI:15378"/>
        <dbReference type="ChEBI" id="CHEBI:30013"/>
        <dbReference type="ChEBI" id="CHEBI:30616"/>
        <dbReference type="ChEBI" id="CHEBI:61977"/>
        <dbReference type="ChEBI" id="CHEBI:456216"/>
        <dbReference type="EC" id="2.7.11.1"/>
    </reaction>
</comment>
<dbReference type="GO" id="GO:0035556">
    <property type="term" value="P:intracellular signal transduction"/>
    <property type="evidence" value="ECO:0007669"/>
    <property type="project" value="TreeGrafter"/>
</dbReference>
<dbReference type="EMBL" id="QEAQ01000112">
    <property type="protein sequence ID" value="TPX55373.1"/>
    <property type="molecule type" value="Genomic_DNA"/>
</dbReference>
<dbReference type="GO" id="GO:0004674">
    <property type="term" value="F:protein serine/threonine kinase activity"/>
    <property type="evidence" value="ECO:0007669"/>
    <property type="project" value="UniProtKB-KW"/>
</dbReference>
<dbReference type="GO" id="GO:0106310">
    <property type="term" value="F:protein serine kinase activity"/>
    <property type="evidence" value="ECO:0007669"/>
    <property type="project" value="RHEA"/>
</dbReference>
<feature type="region of interest" description="Disordered" evidence="10">
    <location>
        <begin position="467"/>
        <end position="599"/>
    </location>
</feature>
<dbReference type="Gene3D" id="3.30.310.80">
    <property type="entry name" value="Kinase associated domain 1, KA1"/>
    <property type="match status" value="1"/>
</dbReference>
<dbReference type="Proteomes" id="UP000318582">
    <property type="component" value="Unassembled WGS sequence"/>
</dbReference>
<organism evidence="13 14">
    <name type="scientific">Powellomyces hirtus</name>
    <dbReference type="NCBI Taxonomy" id="109895"/>
    <lineage>
        <taxon>Eukaryota</taxon>
        <taxon>Fungi</taxon>
        <taxon>Fungi incertae sedis</taxon>
        <taxon>Chytridiomycota</taxon>
        <taxon>Chytridiomycota incertae sedis</taxon>
        <taxon>Chytridiomycetes</taxon>
        <taxon>Spizellomycetales</taxon>
        <taxon>Powellomycetaceae</taxon>
        <taxon>Powellomyces</taxon>
    </lineage>
</organism>
<comment type="caution">
    <text evidence="13">The sequence shown here is derived from an EMBL/GenBank/DDBJ whole genome shotgun (WGS) entry which is preliminary data.</text>
</comment>
<dbReference type="InterPro" id="IPR001772">
    <property type="entry name" value="KA1_dom"/>
</dbReference>
<keyword evidence="4 9" id="KW-0547">Nucleotide-binding</keyword>
<dbReference type="AlphaFoldDB" id="A0A507DUH5"/>
<dbReference type="Gene3D" id="1.10.510.10">
    <property type="entry name" value="Transferase(Phosphotransferase) domain 1"/>
    <property type="match status" value="1"/>
</dbReference>
<dbReference type="PROSITE" id="PS50032">
    <property type="entry name" value="KA1"/>
    <property type="match status" value="1"/>
</dbReference>
<dbReference type="FunFam" id="1.10.510.10:FF:000592">
    <property type="entry name" value="CAMK family protein kinase"/>
    <property type="match status" value="1"/>
</dbReference>
<dbReference type="PANTHER" id="PTHR24346">
    <property type="entry name" value="MAP/MICROTUBULE AFFINITY-REGULATING KINASE"/>
    <property type="match status" value="1"/>
</dbReference>
<feature type="domain" description="KA1" evidence="12">
    <location>
        <begin position="736"/>
        <end position="785"/>
    </location>
</feature>
<dbReference type="PROSITE" id="PS00108">
    <property type="entry name" value="PROTEIN_KINASE_ST"/>
    <property type="match status" value="1"/>
</dbReference>
<accession>A0A507DUH5</accession>
<dbReference type="GO" id="GO:0005737">
    <property type="term" value="C:cytoplasm"/>
    <property type="evidence" value="ECO:0007669"/>
    <property type="project" value="TreeGrafter"/>
</dbReference>
<feature type="domain" description="Protein kinase" evidence="11">
    <location>
        <begin position="81"/>
        <end position="333"/>
    </location>
</feature>
<evidence type="ECO:0000256" key="1">
    <source>
        <dbReference type="ARBA" id="ARBA00012513"/>
    </source>
</evidence>
<dbReference type="PANTHER" id="PTHR24346:SF84">
    <property type="entry name" value="TESTIS SPECIFIC SERINE KINASE 5"/>
    <property type="match status" value="1"/>
</dbReference>
<feature type="compositionally biased region" description="Polar residues" evidence="10">
    <location>
        <begin position="506"/>
        <end position="517"/>
    </location>
</feature>
<dbReference type="Pfam" id="PF02149">
    <property type="entry name" value="KA1"/>
    <property type="match status" value="1"/>
</dbReference>
<feature type="region of interest" description="Disordered" evidence="10">
    <location>
        <begin position="416"/>
        <end position="444"/>
    </location>
</feature>
<feature type="compositionally biased region" description="Basic and acidic residues" evidence="10">
    <location>
        <begin position="429"/>
        <end position="443"/>
    </location>
</feature>
<feature type="binding site" evidence="9">
    <location>
        <position position="110"/>
    </location>
    <ligand>
        <name>ATP</name>
        <dbReference type="ChEBI" id="CHEBI:30616"/>
    </ligand>
</feature>
<dbReference type="Pfam" id="PF00069">
    <property type="entry name" value="Pkinase"/>
    <property type="match status" value="1"/>
</dbReference>